<keyword evidence="1" id="KW-0472">Membrane</keyword>
<keyword evidence="4" id="KW-1185">Reference proteome</keyword>
<keyword evidence="1" id="KW-1133">Transmembrane helix</keyword>
<accession>A0A4Q9FVE1</accession>
<feature type="transmembrane region" description="Helical" evidence="1">
    <location>
        <begin position="82"/>
        <end position="103"/>
    </location>
</feature>
<dbReference type="OrthoDB" id="7775583at2"/>
<keyword evidence="1" id="KW-0812">Transmembrane</keyword>
<sequence>MNNTMPISAYNLALCALLAVGLFMLMTSPALAAGTINLSPITNILTGIANTLTGPLGKAMATLAVIGIGAAWLMGYVDFRTVIYVVAGIAIVAGAATIVNTMWGA</sequence>
<keyword evidence="2" id="KW-0732">Signal</keyword>
<dbReference type="Pfam" id="PF04956">
    <property type="entry name" value="TrbC"/>
    <property type="match status" value="1"/>
</dbReference>
<evidence type="ECO:0000313" key="4">
    <source>
        <dbReference type="Proteomes" id="UP000293520"/>
    </source>
</evidence>
<feature type="chain" id="PRO_5020208895" evidence="2">
    <location>
        <begin position="33"/>
        <end position="105"/>
    </location>
</feature>
<dbReference type="EMBL" id="SISK01000015">
    <property type="protein sequence ID" value="TBN36980.1"/>
    <property type="molecule type" value="Genomic_DNA"/>
</dbReference>
<organism evidence="3 4">
    <name type="scientific">Paracoccus subflavus</name>
    <dbReference type="NCBI Taxonomy" id="2528244"/>
    <lineage>
        <taxon>Bacteria</taxon>
        <taxon>Pseudomonadati</taxon>
        <taxon>Pseudomonadota</taxon>
        <taxon>Alphaproteobacteria</taxon>
        <taxon>Rhodobacterales</taxon>
        <taxon>Paracoccaceae</taxon>
        <taxon>Paracoccus</taxon>
    </lineage>
</organism>
<protein>
    <submittedName>
        <fullName evidence="3">VIRB2 type IV secretion</fullName>
    </submittedName>
</protein>
<feature type="transmembrane region" description="Helical" evidence="1">
    <location>
        <begin position="56"/>
        <end position="75"/>
    </location>
</feature>
<evidence type="ECO:0000256" key="2">
    <source>
        <dbReference type="SAM" id="SignalP"/>
    </source>
</evidence>
<dbReference type="AlphaFoldDB" id="A0A4Q9FVE1"/>
<gene>
    <name evidence="3" type="ORF">EYE42_14800</name>
</gene>
<dbReference type="InterPro" id="IPR007039">
    <property type="entry name" value="TrbC/VirB2"/>
</dbReference>
<reference evidence="3 4" key="1">
    <citation type="submission" date="2019-02" db="EMBL/GenBank/DDBJ databases">
        <title>Paracoccus subflavus sp. nov., isolated from marine sediment of the Pacific Ocean.</title>
        <authorList>
            <person name="Zhang G."/>
        </authorList>
    </citation>
    <scope>NUCLEOTIDE SEQUENCE [LARGE SCALE GENOMIC DNA]</scope>
    <source>
        <strain evidence="3 4">GY0581</strain>
    </source>
</reference>
<dbReference type="Proteomes" id="UP000293520">
    <property type="component" value="Unassembled WGS sequence"/>
</dbReference>
<feature type="signal peptide" evidence="2">
    <location>
        <begin position="1"/>
        <end position="32"/>
    </location>
</feature>
<evidence type="ECO:0000256" key="1">
    <source>
        <dbReference type="SAM" id="Phobius"/>
    </source>
</evidence>
<evidence type="ECO:0000313" key="3">
    <source>
        <dbReference type="EMBL" id="TBN36980.1"/>
    </source>
</evidence>
<dbReference type="RefSeq" id="WP_130992092.1">
    <property type="nucleotide sequence ID" value="NZ_SISK01000015.1"/>
</dbReference>
<name>A0A4Q9FVE1_9RHOB</name>
<proteinExistence type="predicted"/>
<comment type="caution">
    <text evidence="3">The sequence shown here is derived from an EMBL/GenBank/DDBJ whole genome shotgun (WGS) entry which is preliminary data.</text>
</comment>